<evidence type="ECO:0000256" key="7">
    <source>
        <dbReference type="ARBA" id="ARBA00022723"/>
    </source>
</evidence>
<keyword evidence="8" id="KW-0408">Iron</keyword>
<dbReference type="GO" id="GO:0046872">
    <property type="term" value="F:metal ion binding"/>
    <property type="evidence" value="ECO:0007669"/>
    <property type="project" value="UniProtKB-KW"/>
</dbReference>
<evidence type="ECO:0000256" key="13">
    <source>
        <dbReference type="ARBA" id="ARBA00081141"/>
    </source>
</evidence>
<feature type="domain" description="TRAM" evidence="14">
    <location>
        <begin position="369"/>
        <end position="432"/>
    </location>
</feature>
<dbReference type="SFLD" id="SFLDG01082">
    <property type="entry name" value="B12-binding_domain_containing"/>
    <property type="match status" value="1"/>
</dbReference>
<dbReference type="SFLD" id="SFLDG01061">
    <property type="entry name" value="methylthiotransferase"/>
    <property type="match status" value="1"/>
</dbReference>
<dbReference type="SFLD" id="SFLDF00273">
    <property type="entry name" value="(dimethylallyl)adenosine_tRNA"/>
    <property type="match status" value="1"/>
</dbReference>
<dbReference type="EC" id="2.8.4.3" evidence="10"/>
<dbReference type="PROSITE" id="PS51918">
    <property type="entry name" value="RADICAL_SAM"/>
    <property type="match status" value="1"/>
</dbReference>
<dbReference type="InterPro" id="IPR038135">
    <property type="entry name" value="Methylthiotransferase_N_sf"/>
</dbReference>
<dbReference type="Gene3D" id="3.80.30.20">
    <property type="entry name" value="tm_1862 like domain"/>
    <property type="match status" value="1"/>
</dbReference>
<evidence type="ECO:0000313" key="17">
    <source>
        <dbReference type="EMBL" id="MDC7227189.1"/>
    </source>
</evidence>
<evidence type="ECO:0000259" key="16">
    <source>
        <dbReference type="PROSITE" id="PS51918"/>
    </source>
</evidence>
<accession>A0AAJ1IDE8</accession>
<dbReference type="EMBL" id="JAQQAL010000022">
    <property type="protein sequence ID" value="MDC7227189.1"/>
    <property type="molecule type" value="Genomic_DNA"/>
</dbReference>
<keyword evidence="7" id="KW-0479">Metal-binding</keyword>
<dbReference type="SFLD" id="SFLDS00029">
    <property type="entry name" value="Radical_SAM"/>
    <property type="match status" value="1"/>
</dbReference>
<dbReference type="InterPro" id="IPR013848">
    <property type="entry name" value="Methylthiotransferase_N"/>
</dbReference>
<evidence type="ECO:0000259" key="15">
    <source>
        <dbReference type="PROSITE" id="PS51449"/>
    </source>
</evidence>
<dbReference type="GO" id="GO:0005829">
    <property type="term" value="C:cytosol"/>
    <property type="evidence" value="ECO:0007669"/>
    <property type="project" value="TreeGrafter"/>
</dbReference>
<dbReference type="PANTHER" id="PTHR43020">
    <property type="entry name" value="CDK5 REGULATORY SUBUNIT-ASSOCIATED PROTEIN 1"/>
    <property type="match status" value="1"/>
</dbReference>
<dbReference type="InterPro" id="IPR023404">
    <property type="entry name" value="rSAM_horseshoe"/>
</dbReference>
<dbReference type="NCBIfam" id="TIGR00089">
    <property type="entry name" value="MiaB/RimO family radical SAM methylthiotransferase"/>
    <property type="match status" value="1"/>
</dbReference>
<dbReference type="Pfam" id="PF00919">
    <property type="entry name" value="UPF0004"/>
    <property type="match status" value="1"/>
</dbReference>
<keyword evidence="3" id="KW-0004">4Fe-4S</keyword>
<sequence length="434" mass="50168">MSNKFFIETYGCQMNTAESSAVRKELINRNWEEAGEPDSADLIIINTCSVRATAEERIWGRLGFYKRMKKSRDFKLIVIGCMAERLKDDIKKKFPVVNEVISNFKKDDIANLADDDMSSISAVKDGIDETYHFFENHDRLTPSHSMIPIMNGCDNFCTYCIVPYVRGHEISRESSDIIKEINTLSEDGVSEITLLGQNVNSYKYDSYDFSDLIRLILSETDIKWLRFTSSNPQDFSDRLVQLIADEQRICSFIHLPVQHGSDNILKKMNRKYTSADYYKLIEKLRAVPRNISLSTDMMVGFPGETDDDFNKLCELIERVRYEEAFTYYYNPREGTKAWEFDNDVPHNLKIERLNKIIEMQQKITHQEKTKRLGTIVEAVVEGVSKKDSNEILARTEKNSMVVFPGKITSENDYVTIRLKELRGNTFIGEKVCLN</sequence>
<comment type="caution">
    <text evidence="17">The sequence shown here is derived from an EMBL/GenBank/DDBJ whole genome shotgun (WGS) entry which is preliminary data.</text>
</comment>
<reference evidence="17 18" key="1">
    <citation type="submission" date="2022-12" db="EMBL/GenBank/DDBJ databases">
        <title>Metagenome assembled genome from gulf of manar.</title>
        <authorList>
            <person name="Kohli P."/>
            <person name="Pk S."/>
            <person name="Venkata Ramana C."/>
            <person name="Sasikala C."/>
        </authorList>
    </citation>
    <scope>NUCLEOTIDE SEQUENCE [LARGE SCALE GENOMIC DNA]</scope>
    <source>
        <strain evidence="17">JB008</strain>
    </source>
</reference>
<dbReference type="Pfam" id="PF01938">
    <property type="entry name" value="TRAM"/>
    <property type="match status" value="1"/>
</dbReference>
<evidence type="ECO:0000256" key="2">
    <source>
        <dbReference type="ARBA" id="ARBA00003234"/>
    </source>
</evidence>
<dbReference type="InterPro" id="IPR020612">
    <property type="entry name" value="Methylthiotransferase_CS"/>
</dbReference>
<feature type="domain" description="MTTase N-terminal" evidence="15">
    <location>
        <begin position="3"/>
        <end position="118"/>
    </location>
</feature>
<keyword evidence="6" id="KW-0949">S-adenosyl-L-methionine</keyword>
<dbReference type="InterPro" id="IPR007197">
    <property type="entry name" value="rSAM"/>
</dbReference>
<protein>
    <recommendedName>
        <fullName evidence="11">tRNA-2-methylthio-N(6)-dimethylallyladenosine synthase</fullName>
        <ecNumber evidence="10">2.8.4.3</ecNumber>
    </recommendedName>
    <alternativeName>
        <fullName evidence="13">(Dimethylallyl)adenosine tRNA methylthiotransferase MiaB</fullName>
    </alternativeName>
    <alternativeName>
        <fullName evidence="12">tRNA-i(6)A37 methylthiotransferase</fullName>
    </alternativeName>
</protein>
<dbReference type="Gene3D" id="3.40.50.12160">
    <property type="entry name" value="Methylthiotransferase, N-terminal domain"/>
    <property type="match status" value="1"/>
</dbReference>
<dbReference type="NCBIfam" id="TIGR01574">
    <property type="entry name" value="miaB-methiolase"/>
    <property type="match status" value="1"/>
</dbReference>
<dbReference type="Pfam" id="PF04055">
    <property type="entry name" value="Radical_SAM"/>
    <property type="match status" value="1"/>
</dbReference>
<dbReference type="GO" id="GO:0051539">
    <property type="term" value="F:4 iron, 4 sulfur cluster binding"/>
    <property type="evidence" value="ECO:0007669"/>
    <property type="project" value="UniProtKB-KW"/>
</dbReference>
<name>A0AAJ1IDE8_9SPIO</name>
<evidence type="ECO:0000256" key="3">
    <source>
        <dbReference type="ARBA" id="ARBA00022485"/>
    </source>
</evidence>
<evidence type="ECO:0000256" key="12">
    <source>
        <dbReference type="ARBA" id="ARBA00080698"/>
    </source>
</evidence>
<gene>
    <name evidence="17" type="primary">miaB</name>
    <name evidence="17" type="ORF">PQJ61_10550</name>
</gene>
<dbReference type="InterPro" id="IPR002792">
    <property type="entry name" value="TRAM_dom"/>
</dbReference>
<comment type="cofactor">
    <cofactor evidence="1">
        <name>[4Fe-4S] cluster</name>
        <dbReference type="ChEBI" id="CHEBI:49883"/>
    </cofactor>
</comment>
<dbReference type="AlphaFoldDB" id="A0AAJ1IDE8"/>
<dbReference type="GO" id="GO:0035597">
    <property type="term" value="F:tRNA-2-methylthio-N(6)-dimethylallyladenosine(37) synthase activity"/>
    <property type="evidence" value="ECO:0007669"/>
    <property type="project" value="UniProtKB-EC"/>
</dbReference>
<dbReference type="SMART" id="SM00729">
    <property type="entry name" value="Elp3"/>
    <property type="match status" value="1"/>
</dbReference>
<evidence type="ECO:0000256" key="8">
    <source>
        <dbReference type="ARBA" id="ARBA00023004"/>
    </source>
</evidence>
<dbReference type="PROSITE" id="PS01278">
    <property type="entry name" value="MTTASE_RADICAL"/>
    <property type="match status" value="1"/>
</dbReference>
<dbReference type="FunFam" id="3.40.50.12160:FF:000003">
    <property type="entry name" value="CDK5 regulatory subunit-associated protein 1"/>
    <property type="match status" value="1"/>
</dbReference>
<evidence type="ECO:0000256" key="11">
    <source>
        <dbReference type="ARBA" id="ARBA00068570"/>
    </source>
</evidence>
<dbReference type="InterPro" id="IPR006638">
    <property type="entry name" value="Elp3/MiaA/NifB-like_rSAM"/>
</dbReference>
<evidence type="ECO:0000256" key="10">
    <source>
        <dbReference type="ARBA" id="ARBA00033765"/>
    </source>
</evidence>
<evidence type="ECO:0000256" key="9">
    <source>
        <dbReference type="ARBA" id="ARBA00023014"/>
    </source>
</evidence>
<keyword evidence="4" id="KW-0963">Cytoplasm</keyword>
<dbReference type="SUPFAM" id="SSF102114">
    <property type="entry name" value="Radical SAM enzymes"/>
    <property type="match status" value="1"/>
</dbReference>
<dbReference type="CDD" id="cd01335">
    <property type="entry name" value="Radical_SAM"/>
    <property type="match status" value="1"/>
</dbReference>
<feature type="domain" description="Radical SAM core" evidence="16">
    <location>
        <begin position="139"/>
        <end position="366"/>
    </location>
</feature>
<dbReference type="FunFam" id="3.80.30.20:FF:000001">
    <property type="entry name" value="tRNA-2-methylthio-N(6)-dimethylallyladenosine synthase 2"/>
    <property type="match status" value="1"/>
</dbReference>
<evidence type="ECO:0000256" key="5">
    <source>
        <dbReference type="ARBA" id="ARBA00022679"/>
    </source>
</evidence>
<dbReference type="PROSITE" id="PS50926">
    <property type="entry name" value="TRAM"/>
    <property type="match status" value="1"/>
</dbReference>
<evidence type="ECO:0000256" key="4">
    <source>
        <dbReference type="ARBA" id="ARBA00022490"/>
    </source>
</evidence>
<evidence type="ECO:0000256" key="6">
    <source>
        <dbReference type="ARBA" id="ARBA00022691"/>
    </source>
</evidence>
<dbReference type="Proteomes" id="UP001221217">
    <property type="component" value="Unassembled WGS sequence"/>
</dbReference>
<dbReference type="PANTHER" id="PTHR43020:SF2">
    <property type="entry name" value="MITOCHONDRIAL TRNA METHYLTHIOTRANSFERASE CDK5RAP1"/>
    <property type="match status" value="1"/>
</dbReference>
<evidence type="ECO:0000256" key="1">
    <source>
        <dbReference type="ARBA" id="ARBA00001966"/>
    </source>
</evidence>
<proteinExistence type="predicted"/>
<keyword evidence="9" id="KW-0411">Iron-sulfur</keyword>
<comment type="function">
    <text evidence="2">Catalyzes the methylthiolation of N6-(dimethylallyl)adenosine (i(6)A), leading to the formation of 2-methylthio-N6-(dimethylallyl)adenosine (ms(2)i(6)A) at position 37 in tRNAs that read codons beginning with uridine.</text>
</comment>
<dbReference type="InterPro" id="IPR005839">
    <property type="entry name" value="Methylthiotransferase"/>
</dbReference>
<dbReference type="InterPro" id="IPR006463">
    <property type="entry name" value="MiaB_methiolase"/>
</dbReference>
<keyword evidence="5 17" id="KW-0808">Transferase</keyword>
<dbReference type="PROSITE" id="PS51449">
    <property type="entry name" value="MTTASE_N"/>
    <property type="match status" value="1"/>
</dbReference>
<dbReference type="InterPro" id="IPR058240">
    <property type="entry name" value="rSAM_sf"/>
</dbReference>
<evidence type="ECO:0000259" key="14">
    <source>
        <dbReference type="PROSITE" id="PS50926"/>
    </source>
</evidence>
<evidence type="ECO:0000313" key="18">
    <source>
        <dbReference type="Proteomes" id="UP001221217"/>
    </source>
</evidence>
<organism evidence="17 18">
    <name type="scientific">Candidatus Thalassospirochaeta sargassi</name>
    <dbReference type="NCBI Taxonomy" id="3119039"/>
    <lineage>
        <taxon>Bacteria</taxon>
        <taxon>Pseudomonadati</taxon>
        <taxon>Spirochaetota</taxon>
        <taxon>Spirochaetia</taxon>
        <taxon>Spirochaetales</taxon>
        <taxon>Spirochaetaceae</taxon>
        <taxon>Candidatus Thalassospirochaeta</taxon>
    </lineage>
</organism>